<accession>A0A0J8R8F2</accession>
<dbReference type="GO" id="GO:0005634">
    <property type="term" value="C:nucleus"/>
    <property type="evidence" value="ECO:0007669"/>
    <property type="project" value="TreeGrafter"/>
</dbReference>
<dbReference type="OrthoDB" id="448448at2759"/>
<reference evidence="6" key="1">
    <citation type="journal article" date="2010" name="Genome Res.">
        <title>Population genomic sequencing of Coccidioides fungi reveals recent hybridization and transposon control.</title>
        <authorList>
            <person name="Neafsey D.E."/>
            <person name="Barker B.M."/>
            <person name="Sharpton T.J."/>
            <person name="Stajich J.E."/>
            <person name="Park D.J."/>
            <person name="Whiston E."/>
            <person name="Hung C.-Y."/>
            <person name="McMahan C."/>
            <person name="White J."/>
            <person name="Sykes S."/>
            <person name="Heiman D."/>
            <person name="Young S."/>
            <person name="Zeng Q."/>
            <person name="Abouelleil A."/>
            <person name="Aftuck L."/>
            <person name="Bessette D."/>
            <person name="Brown A."/>
            <person name="FitzGerald M."/>
            <person name="Lui A."/>
            <person name="Macdonald J.P."/>
            <person name="Priest M."/>
            <person name="Orbach M.J."/>
            <person name="Galgiani J.N."/>
            <person name="Kirkland T.N."/>
            <person name="Cole G.T."/>
            <person name="Birren B.W."/>
            <person name="Henn M.R."/>
            <person name="Taylor J.W."/>
            <person name="Rounsley S.D."/>
        </authorList>
    </citation>
    <scope>NUCLEOTIDE SEQUENCE [LARGE SCALE GENOMIC DNA]</scope>
    <source>
        <strain evidence="6">RMSCC 3703</strain>
    </source>
</reference>
<dbReference type="InterPro" id="IPR027417">
    <property type="entry name" value="P-loop_NTPase"/>
</dbReference>
<dbReference type="GO" id="GO:0016787">
    <property type="term" value="F:hydrolase activity"/>
    <property type="evidence" value="ECO:0007669"/>
    <property type="project" value="UniProtKB-KW"/>
</dbReference>
<dbReference type="PANTHER" id="PTHR45626">
    <property type="entry name" value="TRANSCRIPTION TERMINATION FACTOR 2-RELATED"/>
    <property type="match status" value="1"/>
</dbReference>
<dbReference type="InterPro" id="IPR002464">
    <property type="entry name" value="DNA/RNA_helicase_DEAH_CS"/>
</dbReference>
<dbReference type="InterPro" id="IPR038718">
    <property type="entry name" value="SNF2-like_sf"/>
</dbReference>
<evidence type="ECO:0000256" key="3">
    <source>
        <dbReference type="ARBA" id="ARBA00022840"/>
    </source>
</evidence>
<dbReference type="InterPro" id="IPR000330">
    <property type="entry name" value="SNF2_N"/>
</dbReference>
<organism evidence="5 6">
    <name type="scientific">Coccidioides immitis RMSCC 3703</name>
    <dbReference type="NCBI Taxonomy" id="454286"/>
    <lineage>
        <taxon>Eukaryota</taxon>
        <taxon>Fungi</taxon>
        <taxon>Dikarya</taxon>
        <taxon>Ascomycota</taxon>
        <taxon>Pezizomycotina</taxon>
        <taxon>Eurotiomycetes</taxon>
        <taxon>Eurotiomycetidae</taxon>
        <taxon>Onygenales</taxon>
        <taxon>Onygenaceae</taxon>
        <taxon>Coccidioides</taxon>
    </lineage>
</organism>
<protein>
    <recommendedName>
        <fullName evidence="4">Helicase ATP-binding domain-containing protein</fullName>
    </recommendedName>
</protein>
<dbReference type="GO" id="GO:0006289">
    <property type="term" value="P:nucleotide-excision repair"/>
    <property type="evidence" value="ECO:0007669"/>
    <property type="project" value="TreeGrafter"/>
</dbReference>
<dbReference type="InterPro" id="IPR050628">
    <property type="entry name" value="SNF2_RAD54_helicase_TF"/>
</dbReference>
<evidence type="ECO:0000256" key="1">
    <source>
        <dbReference type="ARBA" id="ARBA00022741"/>
    </source>
</evidence>
<dbReference type="Gene3D" id="3.40.50.10810">
    <property type="entry name" value="Tandem AAA-ATPase domain"/>
    <property type="match status" value="1"/>
</dbReference>
<dbReference type="PROSITE" id="PS51192">
    <property type="entry name" value="HELICASE_ATP_BIND_1"/>
    <property type="match status" value="1"/>
</dbReference>
<dbReference type="Pfam" id="PF00176">
    <property type="entry name" value="SNF2-rel_dom"/>
    <property type="match status" value="2"/>
</dbReference>
<dbReference type="AlphaFoldDB" id="A0A0J8R8F2"/>
<feature type="domain" description="Helicase ATP-binding" evidence="4">
    <location>
        <begin position="99"/>
        <end position="257"/>
    </location>
</feature>
<sequence length="257" mass="28927">MMGGKVLPTFPRLHIQKKSQTPILPMQRSPAQVQFGHTATEAPTYTKRKKLEEQHPNVATMWEDLKGIPVMTPTPAPQPTGISRRLKPFQLEGLSWMGQQEQSQWKGGLLGDEMGMGKTIQAVSLLMSDYPVGIPSLVVVPPVALMQWQSEIKVCNPDFRPPFRPKAYVSIQSYTDGKLKVFVYHGSNSKVKNVTVKELKSYDVIMISYSGLESMHRKEVKGWSRGKGLVKEDSIIHSIHFHRLILDEAHNIKATDN</sequence>
<keyword evidence="1" id="KW-0547">Nucleotide-binding</keyword>
<dbReference type="PROSITE" id="PS00690">
    <property type="entry name" value="DEAH_ATP_HELICASE"/>
    <property type="match status" value="1"/>
</dbReference>
<gene>
    <name evidence="5" type="ORF">CISG_08789</name>
</gene>
<evidence type="ECO:0000259" key="4">
    <source>
        <dbReference type="PROSITE" id="PS51192"/>
    </source>
</evidence>
<evidence type="ECO:0000256" key="2">
    <source>
        <dbReference type="ARBA" id="ARBA00022801"/>
    </source>
</evidence>
<dbReference type="GO" id="GO:0008094">
    <property type="term" value="F:ATP-dependent activity, acting on DNA"/>
    <property type="evidence" value="ECO:0007669"/>
    <property type="project" value="TreeGrafter"/>
</dbReference>
<proteinExistence type="predicted"/>
<evidence type="ECO:0000313" key="6">
    <source>
        <dbReference type="Proteomes" id="UP000054559"/>
    </source>
</evidence>
<keyword evidence="3" id="KW-0067">ATP-binding</keyword>
<dbReference type="STRING" id="454286.A0A0J8R8F2"/>
<name>A0A0J8R8F2_COCIT</name>
<dbReference type="InterPro" id="IPR014001">
    <property type="entry name" value="Helicase_ATP-bd"/>
</dbReference>
<dbReference type="Proteomes" id="UP000054559">
    <property type="component" value="Unassembled WGS sequence"/>
</dbReference>
<keyword evidence="2" id="KW-0378">Hydrolase</keyword>
<dbReference type="EMBL" id="DS268189">
    <property type="protein sequence ID" value="KMU80725.1"/>
    <property type="molecule type" value="Genomic_DNA"/>
</dbReference>
<dbReference type="GO" id="GO:0005524">
    <property type="term" value="F:ATP binding"/>
    <property type="evidence" value="ECO:0007669"/>
    <property type="project" value="UniProtKB-KW"/>
</dbReference>
<dbReference type="SUPFAM" id="SSF52540">
    <property type="entry name" value="P-loop containing nucleoside triphosphate hydrolases"/>
    <property type="match status" value="1"/>
</dbReference>
<evidence type="ECO:0000313" key="5">
    <source>
        <dbReference type="EMBL" id="KMU80725.1"/>
    </source>
</evidence>
<dbReference type="PANTHER" id="PTHR45626:SF12">
    <property type="entry name" value="DNA REPAIR PROTEIN RAD16"/>
    <property type="match status" value="1"/>
</dbReference>